<dbReference type="SUPFAM" id="SSF109854">
    <property type="entry name" value="DinB/YfiT-like putative metalloenzymes"/>
    <property type="match status" value="1"/>
</dbReference>
<dbReference type="AlphaFoldDB" id="A0A1I4C3Z8"/>
<dbReference type="InterPro" id="IPR024344">
    <property type="entry name" value="MDMPI_metal-binding"/>
</dbReference>
<dbReference type="RefSeq" id="WP_245783399.1">
    <property type="nucleotide sequence ID" value="NZ_CBDQZW010000063.1"/>
</dbReference>
<accession>A0A1I4C3Z8</accession>
<gene>
    <name evidence="2" type="ORF">SAMN05421835_1329</name>
</gene>
<dbReference type="Proteomes" id="UP000199025">
    <property type="component" value="Unassembled WGS sequence"/>
</dbReference>
<feature type="domain" description="Mycothiol-dependent maleylpyruvate isomerase metal-binding" evidence="1">
    <location>
        <begin position="8"/>
        <end position="143"/>
    </location>
</feature>
<reference evidence="2 3" key="1">
    <citation type="submission" date="2016-10" db="EMBL/GenBank/DDBJ databases">
        <authorList>
            <person name="de Groot N.N."/>
        </authorList>
    </citation>
    <scope>NUCLEOTIDE SEQUENCE [LARGE SCALE GENOMIC DNA]</scope>
    <source>
        <strain evidence="2 3">DSM 44468</strain>
    </source>
</reference>
<dbReference type="Gene3D" id="1.20.120.450">
    <property type="entry name" value="dinb family like domain"/>
    <property type="match status" value="1"/>
</dbReference>
<organism evidence="2 3">
    <name type="scientific">Amycolatopsis sacchari</name>
    <dbReference type="NCBI Taxonomy" id="115433"/>
    <lineage>
        <taxon>Bacteria</taxon>
        <taxon>Bacillati</taxon>
        <taxon>Actinomycetota</taxon>
        <taxon>Actinomycetes</taxon>
        <taxon>Pseudonocardiales</taxon>
        <taxon>Pseudonocardiaceae</taxon>
        <taxon>Amycolatopsis</taxon>
    </lineage>
</organism>
<sequence>MSGREWLDEATRLVLTTIDGLADEEFDAPVPLPGWTRRHLVAHLHYNAEALRRLVSWARTGVESRMYAGAEQRGAEIEAGARLPVAELRQMVHESADALAADLDALPEAAWANQVVTAQGRTVPATEIVWMRTREVAVHAVDLDRGVGFEDLPGHLVEALIGDTLKRRIAQGHGPALARWLTGRTSRPPELGPWL</sequence>
<keyword evidence="2" id="KW-0670">Pyruvate</keyword>
<dbReference type="STRING" id="115433.SAMN05421835_1329"/>
<dbReference type="InterPro" id="IPR034660">
    <property type="entry name" value="DinB/YfiT-like"/>
</dbReference>
<proteinExistence type="predicted"/>
<evidence type="ECO:0000313" key="2">
    <source>
        <dbReference type="EMBL" id="SFK75350.1"/>
    </source>
</evidence>
<name>A0A1I4C3Z8_9PSEU</name>
<dbReference type="GO" id="GO:0046872">
    <property type="term" value="F:metal ion binding"/>
    <property type="evidence" value="ECO:0007669"/>
    <property type="project" value="InterPro"/>
</dbReference>
<dbReference type="NCBIfam" id="TIGR03083">
    <property type="entry name" value="maleylpyruvate isomerase family mycothiol-dependent enzyme"/>
    <property type="match status" value="1"/>
</dbReference>
<keyword evidence="2" id="KW-0413">Isomerase</keyword>
<protein>
    <submittedName>
        <fullName evidence="2">Maleylpyruvate isomerase</fullName>
    </submittedName>
</protein>
<dbReference type="EMBL" id="FORP01000032">
    <property type="protein sequence ID" value="SFK75350.1"/>
    <property type="molecule type" value="Genomic_DNA"/>
</dbReference>
<keyword evidence="3" id="KW-1185">Reference proteome</keyword>
<dbReference type="GO" id="GO:0016853">
    <property type="term" value="F:isomerase activity"/>
    <property type="evidence" value="ECO:0007669"/>
    <property type="project" value="UniProtKB-KW"/>
</dbReference>
<dbReference type="InterPro" id="IPR017517">
    <property type="entry name" value="Maleyloyr_isom"/>
</dbReference>
<evidence type="ECO:0000313" key="3">
    <source>
        <dbReference type="Proteomes" id="UP000199025"/>
    </source>
</evidence>
<evidence type="ECO:0000259" key="1">
    <source>
        <dbReference type="Pfam" id="PF11716"/>
    </source>
</evidence>
<dbReference type="Pfam" id="PF11716">
    <property type="entry name" value="MDMPI_N"/>
    <property type="match status" value="1"/>
</dbReference>